<name>A0A840P5E5_9ACTN</name>
<gene>
    <name evidence="2" type="ORF">HNP84_003492</name>
</gene>
<protein>
    <submittedName>
        <fullName evidence="2">Uncharacterized protein</fullName>
    </submittedName>
</protein>
<keyword evidence="1" id="KW-0812">Transmembrane</keyword>
<dbReference type="RefSeq" id="WP_185050693.1">
    <property type="nucleotide sequence ID" value="NZ_BAABIX010000001.1"/>
</dbReference>
<keyword evidence="3" id="KW-1185">Reference proteome</keyword>
<sequence length="134" mass="14598">MSHSLQFSRSALLPWTAAAAVAAFPTWEEWRSRLRPEWLETRACLGGFGPWETSPLDPLRGDLARILENVVAWGVPALLVLAGFAACMGRREPRRAGRRTSGVLVLIALIEPATPVYVSASAEDCGSRPERIAS</sequence>
<keyword evidence="1" id="KW-0472">Membrane</keyword>
<reference evidence="2 3" key="1">
    <citation type="submission" date="2020-08" db="EMBL/GenBank/DDBJ databases">
        <title>Genomic Encyclopedia of Type Strains, Phase IV (KMG-IV): sequencing the most valuable type-strain genomes for metagenomic binning, comparative biology and taxonomic classification.</title>
        <authorList>
            <person name="Goeker M."/>
        </authorList>
    </citation>
    <scope>NUCLEOTIDE SEQUENCE [LARGE SCALE GENOMIC DNA]</scope>
    <source>
        <strain evidence="2 3">DSM 45615</strain>
    </source>
</reference>
<accession>A0A840P5E5</accession>
<dbReference type="AlphaFoldDB" id="A0A840P5E5"/>
<feature type="transmembrane region" description="Helical" evidence="1">
    <location>
        <begin position="70"/>
        <end position="89"/>
    </location>
</feature>
<keyword evidence="1" id="KW-1133">Transmembrane helix</keyword>
<proteinExistence type="predicted"/>
<evidence type="ECO:0000256" key="1">
    <source>
        <dbReference type="SAM" id="Phobius"/>
    </source>
</evidence>
<organism evidence="2 3">
    <name type="scientific">Thermocatellispora tengchongensis</name>
    <dbReference type="NCBI Taxonomy" id="1073253"/>
    <lineage>
        <taxon>Bacteria</taxon>
        <taxon>Bacillati</taxon>
        <taxon>Actinomycetota</taxon>
        <taxon>Actinomycetes</taxon>
        <taxon>Streptosporangiales</taxon>
        <taxon>Streptosporangiaceae</taxon>
        <taxon>Thermocatellispora</taxon>
    </lineage>
</organism>
<evidence type="ECO:0000313" key="3">
    <source>
        <dbReference type="Proteomes" id="UP000578449"/>
    </source>
</evidence>
<dbReference type="Proteomes" id="UP000578449">
    <property type="component" value="Unassembled WGS sequence"/>
</dbReference>
<evidence type="ECO:0000313" key="2">
    <source>
        <dbReference type="EMBL" id="MBB5133766.1"/>
    </source>
</evidence>
<comment type="caution">
    <text evidence="2">The sequence shown here is derived from an EMBL/GenBank/DDBJ whole genome shotgun (WGS) entry which is preliminary data.</text>
</comment>
<dbReference type="EMBL" id="JACHGN010000006">
    <property type="protein sequence ID" value="MBB5133766.1"/>
    <property type="molecule type" value="Genomic_DNA"/>
</dbReference>